<dbReference type="InterPro" id="IPR016162">
    <property type="entry name" value="Ald_DH_N"/>
</dbReference>
<dbReference type="Pfam" id="PF00171">
    <property type="entry name" value="Aldedh"/>
    <property type="match status" value="1"/>
</dbReference>
<evidence type="ECO:0000256" key="2">
    <source>
        <dbReference type="SAM" id="MobiDB-lite"/>
    </source>
</evidence>
<keyword evidence="5" id="KW-1185">Reference proteome</keyword>
<evidence type="ECO:0000313" key="5">
    <source>
        <dbReference type="Proteomes" id="UP000604341"/>
    </source>
</evidence>
<gene>
    <name evidence="4" type="ORF">GCM10010844_28910</name>
</gene>
<keyword evidence="1" id="KW-0560">Oxidoreductase</keyword>
<dbReference type="RefSeq" id="WP_189069701.1">
    <property type="nucleotide sequence ID" value="NZ_BMPE01000009.1"/>
</dbReference>
<dbReference type="InterPro" id="IPR044151">
    <property type="entry name" value="ALDH_KGSADH"/>
</dbReference>
<proteinExistence type="predicted"/>
<reference evidence="5" key="1">
    <citation type="journal article" date="2019" name="Int. J. Syst. Evol. Microbiol.">
        <title>The Global Catalogue of Microorganisms (GCM) 10K type strain sequencing project: providing services to taxonomists for standard genome sequencing and annotation.</title>
        <authorList>
            <consortium name="The Broad Institute Genomics Platform"/>
            <consortium name="The Broad Institute Genome Sequencing Center for Infectious Disease"/>
            <person name="Wu L."/>
            <person name="Ma J."/>
        </authorList>
    </citation>
    <scope>NUCLEOTIDE SEQUENCE [LARGE SCALE GENOMIC DNA]</scope>
    <source>
        <strain evidence="5">JCM 19173</strain>
    </source>
</reference>
<dbReference type="SUPFAM" id="SSF53720">
    <property type="entry name" value="ALDH-like"/>
    <property type="match status" value="1"/>
</dbReference>
<sequence length="517" mass="53794">MTAPRTFHAVNPATGRPLEPGFPVTSPAELDRLVGAAGQAARPYARCPGARRAEFLRAAADQLTARTEDLVRCAAQETALPEARLRGEVQRTAHQLRLFADTAEEGSWVDARLDRPDPQRTPPRPDLRSLRVPLGPVAVFAASNFPLAFSVAGGDTASALAAGCPVVVKAHPAHPGTSALAARALMDAAEATGMPRGVFGVVYDDGFDLGLALVRHPLIRAVGFTGSRAGGLALLAAAQARPVPIPVFAEMSSVNPVILSESALTAGGDALVQGLAGSVSGSGGQLCTQPGLIFVPAGPAGDHFLRQLAARLDATPGCTLLSGGIHAAFTAGTAALATQADVRPLHAAVRDSPAAHSQLFEVDLPGLRAAPELTREVFGPVSLAVRYGHLTDLPPVLQAMEGQLTATLHARPDELPAWQPVLDVLTDRAGRVILNGFPTGVEVGHAVVHGGPFPATSDGASTSVGTRATDRFTRPFAYQDFPDHTLPPELQDANPLGLWRLVDGVRTQRPLTPECSP</sequence>
<evidence type="ECO:0000256" key="1">
    <source>
        <dbReference type="ARBA" id="ARBA00023002"/>
    </source>
</evidence>
<dbReference type="EMBL" id="BMPE01000009">
    <property type="protein sequence ID" value="GGL08338.1"/>
    <property type="molecule type" value="Genomic_DNA"/>
</dbReference>
<dbReference type="InterPro" id="IPR050740">
    <property type="entry name" value="Aldehyde_DH_Superfamily"/>
</dbReference>
<dbReference type="InterPro" id="IPR015590">
    <property type="entry name" value="Aldehyde_DH_dom"/>
</dbReference>
<evidence type="ECO:0000259" key="3">
    <source>
        <dbReference type="Pfam" id="PF00171"/>
    </source>
</evidence>
<dbReference type="InterPro" id="IPR016163">
    <property type="entry name" value="Ald_DH_C"/>
</dbReference>
<name>A0ABQ2FM37_9DEIO</name>
<evidence type="ECO:0000313" key="4">
    <source>
        <dbReference type="EMBL" id="GGL08338.1"/>
    </source>
</evidence>
<dbReference type="PANTHER" id="PTHR43353:SF3">
    <property type="entry name" value="ALDEHYDE DEHYDROGENASE-RELATED"/>
    <property type="match status" value="1"/>
</dbReference>
<dbReference type="Gene3D" id="3.40.605.10">
    <property type="entry name" value="Aldehyde Dehydrogenase, Chain A, domain 1"/>
    <property type="match status" value="1"/>
</dbReference>
<comment type="caution">
    <text evidence="4">The sequence shown here is derived from an EMBL/GenBank/DDBJ whole genome shotgun (WGS) entry which is preliminary data.</text>
</comment>
<dbReference type="InterPro" id="IPR016161">
    <property type="entry name" value="Ald_DH/histidinol_DH"/>
</dbReference>
<feature type="region of interest" description="Disordered" evidence="2">
    <location>
        <begin position="1"/>
        <end position="20"/>
    </location>
</feature>
<organism evidence="4 5">
    <name type="scientific">Deinococcus radiotolerans</name>
    <dbReference type="NCBI Taxonomy" id="1309407"/>
    <lineage>
        <taxon>Bacteria</taxon>
        <taxon>Thermotogati</taxon>
        <taxon>Deinococcota</taxon>
        <taxon>Deinococci</taxon>
        <taxon>Deinococcales</taxon>
        <taxon>Deinococcaceae</taxon>
        <taxon>Deinococcus</taxon>
    </lineage>
</organism>
<dbReference type="PANTHER" id="PTHR43353">
    <property type="entry name" value="SUCCINATE-SEMIALDEHYDE DEHYDROGENASE, MITOCHONDRIAL"/>
    <property type="match status" value="1"/>
</dbReference>
<dbReference type="CDD" id="cd07129">
    <property type="entry name" value="ALDH_KGSADH"/>
    <property type="match status" value="1"/>
</dbReference>
<dbReference type="Proteomes" id="UP000604341">
    <property type="component" value="Unassembled WGS sequence"/>
</dbReference>
<protein>
    <submittedName>
        <fullName evidence="4">2,5-dioxovalerate dehydrogenase</fullName>
    </submittedName>
</protein>
<accession>A0ABQ2FM37</accession>
<dbReference type="Gene3D" id="3.40.309.10">
    <property type="entry name" value="Aldehyde Dehydrogenase, Chain A, domain 2"/>
    <property type="match status" value="1"/>
</dbReference>
<feature type="domain" description="Aldehyde dehydrogenase" evidence="3">
    <location>
        <begin position="5"/>
        <end position="314"/>
    </location>
</feature>